<evidence type="ECO:0000313" key="2">
    <source>
        <dbReference type="Proteomes" id="UP000011761"/>
    </source>
</evidence>
<keyword evidence="2" id="KW-1185">Reference proteome</keyword>
<gene>
    <name evidence="1" type="ORF">BAUCODRAFT_33842</name>
</gene>
<dbReference type="Proteomes" id="UP000011761">
    <property type="component" value="Unassembled WGS sequence"/>
</dbReference>
<proteinExistence type="predicted"/>
<name>M2NBF8_BAUPA</name>
<evidence type="ECO:0000313" key="1">
    <source>
        <dbReference type="EMBL" id="EMC96484.1"/>
    </source>
</evidence>
<accession>M2NBF8</accession>
<dbReference type="HOGENOM" id="CLU_2183463_0_0_1"/>
<protein>
    <submittedName>
        <fullName evidence="1">Uncharacterized protein</fullName>
    </submittedName>
</protein>
<dbReference type="EMBL" id="KB445555">
    <property type="protein sequence ID" value="EMC96484.1"/>
    <property type="molecule type" value="Genomic_DNA"/>
</dbReference>
<sequence>MARKRPYVREPNRQVLCLSQHCPSASAKYVLSMESGRTMRRFSGAPSVETGYMLARHGRSLDSSFIAGLELVSALQHKNVRKTTIRTTAHYVRHADLVTMSHSGSIPVL</sequence>
<dbReference type="AlphaFoldDB" id="M2NBF8"/>
<organism evidence="1 2">
    <name type="scientific">Baudoinia panamericana (strain UAMH 10762)</name>
    <name type="common">Angels' share fungus</name>
    <name type="synonym">Baudoinia compniacensis (strain UAMH 10762)</name>
    <dbReference type="NCBI Taxonomy" id="717646"/>
    <lineage>
        <taxon>Eukaryota</taxon>
        <taxon>Fungi</taxon>
        <taxon>Dikarya</taxon>
        <taxon>Ascomycota</taxon>
        <taxon>Pezizomycotina</taxon>
        <taxon>Dothideomycetes</taxon>
        <taxon>Dothideomycetidae</taxon>
        <taxon>Mycosphaerellales</taxon>
        <taxon>Teratosphaeriaceae</taxon>
        <taxon>Baudoinia</taxon>
    </lineage>
</organism>
<dbReference type="GeneID" id="19112250"/>
<dbReference type="KEGG" id="bcom:BAUCODRAFT_33842"/>
<dbReference type="RefSeq" id="XP_007676093.1">
    <property type="nucleotide sequence ID" value="XM_007677903.1"/>
</dbReference>
<reference evidence="1 2" key="1">
    <citation type="journal article" date="2012" name="PLoS Pathog.">
        <title>Diverse lifestyles and strategies of plant pathogenesis encoded in the genomes of eighteen Dothideomycetes fungi.</title>
        <authorList>
            <person name="Ohm R.A."/>
            <person name="Feau N."/>
            <person name="Henrissat B."/>
            <person name="Schoch C.L."/>
            <person name="Horwitz B.A."/>
            <person name="Barry K.W."/>
            <person name="Condon B.J."/>
            <person name="Copeland A.C."/>
            <person name="Dhillon B."/>
            <person name="Glaser F."/>
            <person name="Hesse C.N."/>
            <person name="Kosti I."/>
            <person name="LaButti K."/>
            <person name="Lindquist E.A."/>
            <person name="Lucas S."/>
            <person name="Salamov A.A."/>
            <person name="Bradshaw R.E."/>
            <person name="Ciuffetti L."/>
            <person name="Hamelin R.C."/>
            <person name="Kema G.H.J."/>
            <person name="Lawrence C."/>
            <person name="Scott J.A."/>
            <person name="Spatafora J.W."/>
            <person name="Turgeon B.G."/>
            <person name="de Wit P.J.G.M."/>
            <person name="Zhong S."/>
            <person name="Goodwin S.B."/>
            <person name="Grigoriev I.V."/>
        </authorList>
    </citation>
    <scope>NUCLEOTIDE SEQUENCE [LARGE SCALE GENOMIC DNA]</scope>
    <source>
        <strain evidence="1 2">UAMH 10762</strain>
    </source>
</reference>